<dbReference type="HOGENOM" id="CLU_2277165_0_0_1"/>
<keyword evidence="2" id="KW-1185">Reference proteome</keyword>
<dbReference type="AlphaFoldDB" id="M2R869"/>
<reference evidence="1 2" key="1">
    <citation type="journal article" date="2012" name="Proc. Natl. Acad. Sci. U.S.A.">
        <title>Comparative genomics of Ceriporiopsis subvermispora and Phanerochaete chrysosporium provide insight into selective ligninolysis.</title>
        <authorList>
            <person name="Fernandez-Fueyo E."/>
            <person name="Ruiz-Duenas F.J."/>
            <person name="Ferreira P."/>
            <person name="Floudas D."/>
            <person name="Hibbett D.S."/>
            <person name="Canessa P."/>
            <person name="Larrondo L.F."/>
            <person name="James T.Y."/>
            <person name="Seelenfreund D."/>
            <person name="Lobos S."/>
            <person name="Polanco R."/>
            <person name="Tello M."/>
            <person name="Honda Y."/>
            <person name="Watanabe T."/>
            <person name="Watanabe T."/>
            <person name="Ryu J.S."/>
            <person name="Kubicek C.P."/>
            <person name="Schmoll M."/>
            <person name="Gaskell J."/>
            <person name="Hammel K.E."/>
            <person name="St John F.J."/>
            <person name="Vanden Wymelenberg A."/>
            <person name="Sabat G."/>
            <person name="Splinter BonDurant S."/>
            <person name="Syed K."/>
            <person name="Yadav J.S."/>
            <person name="Doddapaneni H."/>
            <person name="Subramanian V."/>
            <person name="Lavin J.L."/>
            <person name="Oguiza J.A."/>
            <person name="Perez G."/>
            <person name="Pisabarro A.G."/>
            <person name="Ramirez L."/>
            <person name="Santoyo F."/>
            <person name="Master E."/>
            <person name="Coutinho P.M."/>
            <person name="Henrissat B."/>
            <person name="Lombard V."/>
            <person name="Magnuson J.K."/>
            <person name="Kuees U."/>
            <person name="Hori C."/>
            <person name="Igarashi K."/>
            <person name="Samejima M."/>
            <person name="Held B.W."/>
            <person name="Barry K.W."/>
            <person name="LaButti K.M."/>
            <person name="Lapidus A."/>
            <person name="Lindquist E.A."/>
            <person name="Lucas S.M."/>
            <person name="Riley R."/>
            <person name="Salamov A.A."/>
            <person name="Hoffmeister D."/>
            <person name="Schwenk D."/>
            <person name="Hadar Y."/>
            <person name="Yarden O."/>
            <person name="de Vries R.P."/>
            <person name="Wiebenga A."/>
            <person name="Stenlid J."/>
            <person name="Eastwood D."/>
            <person name="Grigoriev I.V."/>
            <person name="Berka R.M."/>
            <person name="Blanchette R.A."/>
            <person name="Kersten P."/>
            <person name="Martinez A.T."/>
            <person name="Vicuna R."/>
            <person name="Cullen D."/>
        </authorList>
    </citation>
    <scope>NUCLEOTIDE SEQUENCE [LARGE SCALE GENOMIC DNA]</scope>
    <source>
        <strain evidence="1 2">B</strain>
    </source>
</reference>
<evidence type="ECO:0000313" key="1">
    <source>
        <dbReference type="EMBL" id="EMD34881.1"/>
    </source>
</evidence>
<accession>M2R869</accession>
<name>M2R869_CERS8</name>
<proteinExistence type="predicted"/>
<protein>
    <submittedName>
        <fullName evidence="1">Uncharacterized protein</fullName>
    </submittedName>
</protein>
<evidence type="ECO:0000313" key="2">
    <source>
        <dbReference type="Proteomes" id="UP000016930"/>
    </source>
</evidence>
<organism evidence="1 2">
    <name type="scientific">Ceriporiopsis subvermispora (strain B)</name>
    <name type="common">White-rot fungus</name>
    <name type="synonym">Gelatoporia subvermispora</name>
    <dbReference type="NCBI Taxonomy" id="914234"/>
    <lineage>
        <taxon>Eukaryota</taxon>
        <taxon>Fungi</taxon>
        <taxon>Dikarya</taxon>
        <taxon>Basidiomycota</taxon>
        <taxon>Agaricomycotina</taxon>
        <taxon>Agaricomycetes</taxon>
        <taxon>Polyporales</taxon>
        <taxon>Gelatoporiaceae</taxon>
        <taxon>Gelatoporia</taxon>
    </lineage>
</organism>
<sequence>MPHLVLSCLCSARLERAVISPRPHHPHLPAHPYQLPPCRSYARPCPCASHGLARDIHRTFSTVCVATANCSMYECCRHGLSASYLARRAEPPLVVHPPGWPQ</sequence>
<dbReference type="Proteomes" id="UP000016930">
    <property type="component" value="Unassembled WGS sequence"/>
</dbReference>
<gene>
    <name evidence="1" type="ORF">CERSUDRAFT_117076</name>
</gene>
<dbReference type="EMBL" id="KB445802">
    <property type="protein sequence ID" value="EMD34881.1"/>
    <property type="molecule type" value="Genomic_DNA"/>
</dbReference>